<feature type="compositionally biased region" description="Low complexity" evidence="1">
    <location>
        <begin position="212"/>
        <end position="232"/>
    </location>
</feature>
<feature type="compositionally biased region" description="Basic and acidic residues" evidence="1">
    <location>
        <begin position="494"/>
        <end position="514"/>
    </location>
</feature>
<feature type="compositionally biased region" description="Pro residues" evidence="1">
    <location>
        <begin position="255"/>
        <end position="265"/>
    </location>
</feature>
<dbReference type="AlphaFoldDB" id="A0AAD6XN01"/>
<comment type="caution">
    <text evidence="2">The sequence shown here is derived from an EMBL/GenBank/DDBJ whole genome shotgun (WGS) entry which is preliminary data.</text>
</comment>
<dbReference type="Proteomes" id="UP001222325">
    <property type="component" value="Unassembled WGS sequence"/>
</dbReference>
<protein>
    <submittedName>
        <fullName evidence="2">Uncharacterized protein</fullName>
    </submittedName>
</protein>
<feature type="compositionally biased region" description="Low complexity" evidence="1">
    <location>
        <begin position="266"/>
        <end position="275"/>
    </location>
</feature>
<feature type="region of interest" description="Disordered" evidence="1">
    <location>
        <begin position="127"/>
        <end position="449"/>
    </location>
</feature>
<feature type="compositionally biased region" description="Basic and acidic residues" evidence="1">
    <location>
        <begin position="367"/>
        <end position="378"/>
    </location>
</feature>
<evidence type="ECO:0000256" key="1">
    <source>
        <dbReference type="SAM" id="MobiDB-lite"/>
    </source>
</evidence>
<gene>
    <name evidence="2" type="ORF">B0H15DRAFT_996309</name>
</gene>
<name>A0AAD6XN01_9AGAR</name>
<feature type="compositionally biased region" description="Polar residues" evidence="1">
    <location>
        <begin position="233"/>
        <end position="249"/>
    </location>
</feature>
<proteinExistence type="predicted"/>
<feature type="compositionally biased region" description="Low complexity" evidence="1">
    <location>
        <begin position="158"/>
        <end position="180"/>
    </location>
</feature>
<organism evidence="2 3">
    <name type="scientific">Mycena belliarum</name>
    <dbReference type="NCBI Taxonomy" id="1033014"/>
    <lineage>
        <taxon>Eukaryota</taxon>
        <taxon>Fungi</taxon>
        <taxon>Dikarya</taxon>
        <taxon>Basidiomycota</taxon>
        <taxon>Agaricomycotina</taxon>
        <taxon>Agaricomycetes</taxon>
        <taxon>Agaricomycetidae</taxon>
        <taxon>Agaricales</taxon>
        <taxon>Marasmiineae</taxon>
        <taxon>Mycenaceae</taxon>
        <taxon>Mycena</taxon>
    </lineage>
</organism>
<evidence type="ECO:0000313" key="3">
    <source>
        <dbReference type="Proteomes" id="UP001222325"/>
    </source>
</evidence>
<keyword evidence="3" id="KW-1185">Reference proteome</keyword>
<feature type="compositionally biased region" description="Polar residues" evidence="1">
    <location>
        <begin position="297"/>
        <end position="307"/>
    </location>
</feature>
<dbReference type="EMBL" id="JARJCN010000051">
    <property type="protein sequence ID" value="KAJ7081172.1"/>
    <property type="molecule type" value="Genomic_DNA"/>
</dbReference>
<feature type="compositionally biased region" description="Low complexity" evidence="1">
    <location>
        <begin position="188"/>
        <end position="201"/>
    </location>
</feature>
<sequence length="520" mass="54376">MSSSSSAPRRLSLHPSALSDAEHTLFTASLTDLADSTDDWEHTTVSLREARAWLCGRYASLGSGTVDQILRLFAPASTLGGGAFFAVLRLVLHAQAGHGVERSLAFVQAPVPPAQIALASHGAPFNPFLPTPAPSPEARSRPPLPPRKPTSPAFSTVSARTGTSSESSTTSSGSAASAPSRRTHHAYSSSLSASSSPTSPVFSPPTHPLRRAATQAQRTPSSSSASSAPPQTGMQRPTSSGGTVRSSNPFRAGLPPAPPPAPPPRRASVSVPASPFHSPPSSGFRAPAQPPLPHQSHPFQEPQTFSPASEFDAAFASLRVHPATPTDSHPPTSPFDAPRRAYPPSAGPRTTAFSVASPPVHPQRRAPSADDHRREGSGGRRVSSDSAPSGPPFDSRSPSHLHSHASPLDARRASASSASSSASDHARTHDRTHERTHAHGHAHAPLPLALPKALRRTLAGAGWVGGGGEREGLVRGGGALYTARNARGIEREYERENEEGVGHTRRRGEEDRAVEAWGAL</sequence>
<evidence type="ECO:0000313" key="2">
    <source>
        <dbReference type="EMBL" id="KAJ7081172.1"/>
    </source>
</evidence>
<feature type="compositionally biased region" description="Low complexity" evidence="1">
    <location>
        <begin position="395"/>
        <end position="423"/>
    </location>
</feature>
<feature type="compositionally biased region" description="Basic and acidic residues" evidence="1">
    <location>
        <begin position="424"/>
        <end position="437"/>
    </location>
</feature>
<accession>A0AAD6XN01</accession>
<feature type="region of interest" description="Disordered" evidence="1">
    <location>
        <begin position="494"/>
        <end position="520"/>
    </location>
</feature>
<reference evidence="2" key="1">
    <citation type="submission" date="2023-03" db="EMBL/GenBank/DDBJ databases">
        <title>Massive genome expansion in bonnet fungi (Mycena s.s.) driven by repeated elements and novel gene families across ecological guilds.</title>
        <authorList>
            <consortium name="Lawrence Berkeley National Laboratory"/>
            <person name="Harder C.B."/>
            <person name="Miyauchi S."/>
            <person name="Viragh M."/>
            <person name="Kuo A."/>
            <person name="Thoen E."/>
            <person name="Andreopoulos B."/>
            <person name="Lu D."/>
            <person name="Skrede I."/>
            <person name="Drula E."/>
            <person name="Henrissat B."/>
            <person name="Morin E."/>
            <person name="Kohler A."/>
            <person name="Barry K."/>
            <person name="LaButti K."/>
            <person name="Morin E."/>
            <person name="Salamov A."/>
            <person name="Lipzen A."/>
            <person name="Mereny Z."/>
            <person name="Hegedus B."/>
            <person name="Baldrian P."/>
            <person name="Stursova M."/>
            <person name="Weitz H."/>
            <person name="Taylor A."/>
            <person name="Grigoriev I.V."/>
            <person name="Nagy L.G."/>
            <person name="Martin F."/>
            <person name="Kauserud H."/>
        </authorList>
    </citation>
    <scope>NUCLEOTIDE SEQUENCE</scope>
    <source>
        <strain evidence="2">CBHHK173m</strain>
    </source>
</reference>